<reference evidence="7" key="1">
    <citation type="submission" date="2021-06" db="EMBL/GenBank/DDBJ databases">
        <title>A collection of bacterial strains from the Burkholderia cepacia Research Laboratory and Repository.</title>
        <authorList>
            <person name="Lipuma J."/>
            <person name="Spilker T."/>
        </authorList>
    </citation>
    <scope>NUCLEOTIDE SEQUENCE</scope>
    <source>
        <strain evidence="7">AU37435</strain>
    </source>
</reference>
<dbReference type="InterPro" id="IPR011701">
    <property type="entry name" value="MFS"/>
</dbReference>
<dbReference type="EMBL" id="JAHPMX010000029">
    <property type="protein sequence ID" value="MBU9360482.1"/>
    <property type="molecule type" value="Genomic_DNA"/>
</dbReference>
<dbReference type="PANTHER" id="PTHR23508:SF10">
    <property type="entry name" value="CARBOXYLIC ACID TRANSPORTER PROTEIN HOMOLOG"/>
    <property type="match status" value="1"/>
</dbReference>
<evidence type="ECO:0000256" key="1">
    <source>
        <dbReference type="ARBA" id="ARBA00004141"/>
    </source>
</evidence>
<evidence type="ECO:0000256" key="5">
    <source>
        <dbReference type="SAM" id="Phobius"/>
    </source>
</evidence>
<proteinExistence type="predicted"/>
<evidence type="ECO:0000313" key="7">
    <source>
        <dbReference type="EMBL" id="MBU9360482.1"/>
    </source>
</evidence>
<gene>
    <name evidence="7" type="ORF">KTE52_29570</name>
</gene>
<dbReference type="CDD" id="cd17365">
    <property type="entry name" value="MFS_PcaK_like"/>
    <property type="match status" value="1"/>
</dbReference>
<feature type="transmembrane region" description="Helical" evidence="5">
    <location>
        <begin position="419"/>
        <end position="439"/>
    </location>
</feature>
<dbReference type="InterPro" id="IPR005829">
    <property type="entry name" value="Sugar_transporter_CS"/>
</dbReference>
<feature type="transmembrane region" description="Helical" evidence="5">
    <location>
        <begin position="182"/>
        <end position="203"/>
    </location>
</feature>
<dbReference type="GO" id="GO:0005886">
    <property type="term" value="C:plasma membrane"/>
    <property type="evidence" value="ECO:0007669"/>
    <property type="project" value="TreeGrafter"/>
</dbReference>
<organism evidence="7 8">
    <name type="scientific">Burkholderia multivorans</name>
    <dbReference type="NCBI Taxonomy" id="87883"/>
    <lineage>
        <taxon>Bacteria</taxon>
        <taxon>Pseudomonadati</taxon>
        <taxon>Pseudomonadota</taxon>
        <taxon>Betaproteobacteria</taxon>
        <taxon>Burkholderiales</taxon>
        <taxon>Burkholderiaceae</taxon>
        <taxon>Burkholderia</taxon>
        <taxon>Burkholderia cepacia complex</taxon>
    </lineage>
</organism>
<feature type="transmembrane region" description="Helical" evidence="5">
    <location>
        <begin position="29"/>
        <end position="55"/>
    </location>
</feature>
<dbReference type="PROSITE" id="PS00216">
    <property type="entry name" value="SUGAR_TRANSPORT_1"/>
    <property type="match status" value="1"/>
</dbReference>
<evidence type="ECO:0000313" key="8">
    <source>
        <dbReference type="Proteomes" id="UP001196915"/>
    </source>
</evidence>
<dbReference type="InterPro" id="IPR020846">
    <property type="entry name" value="MFS_dom"/>
</dbReference>
<feature type="transmembrane region" description="Helical" evidence="5">
    <location>
        <begin position="328"/>
        <end position="350"/>
    </location>
</feature>
<dbReference type="Pfam" id="PF07690">
    <property type="entry name" value="MFS_1"/>
    <property type="match status" value="1"/>
</dbReference>
<dbReference type="PROSITE" id="PS00217">
    <property type="entry name" value="SUGAR_TRANSPORT_2"/>
    <property type="match status" value="1"/>
</dbReference>
<dbReference type="PANTHER" id="PTHR23508">
    <property type="entry name" value="CARBOXYLIC ACID TRANSPORTER PROTEIN HOMOLOG"/>
    <property type="match status" value="1"/>
</dbReference>
<feature type="transmembrane region" description="Helical" evidence="5">
    <location>
        <begin position="67"/>
        <end position="87"/>
    </location>
</feature>
<name>A0AAP2MSH0_9BURK</name>
<feature type="domain" description="Major facilitator superfamily (MFS) profile" evidence="6">
    <location>
        <begin position="29"/>
        <end position="445"/>
    </location>
</feature>
<dbReference type="PROSITE" id="PS50850">
    <property type="entry name" value="MFS"/>
    <property type="match status" value="1"/>
</dbReference>
<evidence type="ECO:0000256" key="4">
    <source>
        <dbReference type="ARBA" id="ARBA00023136"/>
    </source>
</evidence>
<dbReference type="Proteomes" id="UP001196915">
    <property type="component" value="Unassembled WGS sequence"/>
</dbReference>
<accession>A0AAP2MSH0</accession>
<feature type="transmembrane region" description="Helical" evidence="5">
    <location>
        <begin position="120"/>
        <end position="140"/>
    </location>
</feature>
<feature type="transmembrane region" description="Helical" evidence="5">
    <location>
        <begin position="94"/>
        <end position="114"/>
    </location>
</feature>
<keyword evidence="2 5" id="KW-0812">Transmembrane</keyword>
<protein>
    <submittedName>
        <fullName evidence="7">MFS transporter</fullName>
    </submittedName>
</protein>
<comment type="subcellular location">
    <subcellularLocation>
        <location evidence="1">Membrane</location>
        <topology evidence="1">Multi-pass membrane protein</topology>
    </subcellularLocation>
</comment>
<keyword evidence="4 5" id="KW-0472">Membrane</keyword>
<evidence type="ECO:0000256" key="2">
    <source>
        <dbReference type="ARBA" id="ARBA00022692"/>
    </source>
</evidence>
<keyword evidence="3 5" id="KW-1133">Transmembrane helix</keyword>
<feature type="transmembrane region" description="Helical" evidence="5">
    <location>
        <begin position="152"/>
        <end position="176"/>
    </location>
</feature>
<feature type="transmembrane region" description="Helical" evidence="5">
    <location>
        <begin position="391"/>
        <end position="413"/>
    </location>
</feature>
<feature type="transmembrane region" description="Helical" evidence="5">
    <location>
        <begin position="296"/>
        <end position="321"/>
    </location>
</feature>
<sequence>MKQATTDSRTVNVQDLIDSQRFSGFHWTILVLCFLVVALDGFDTGAMGFIAPSLVQDWKISRDTLGPVLSAALVGLGVGALMAGPIADRIGRKAVLIGSVFFFGVWSVAAARATSMEALTVFRLLTGLGLGAAVPNAVTLMSEYAPRRIRGFVVNAMFMGFAAGLAMGGVVAALLIPRFGWPSVLLAGGIAPLLLTVALILLLPESVKLLIVRHRSSVKVEQLLRRLAPGTPLDGCVFVSEEPAGAGADKRGPVSQLLSQRYRLGTFMLWLSYFMCLAVFYLLTNWLPTLFKASGFTLRASVVTTSLFHVGGCLGILVAGWMMDRFKAVSVVALFYVLTAALVIVVGLNLGHPEWLGVLIFVAGVAMSGAAASMAPIAAEFYPTTSRATGVAWLLAVGRLGAVGGAFGGAVLMGLGWHFGAIFGLLAVPLVIAAFALIVMAREPAYVEHDVADDGMAVASRSHS</sequence>
<dbReference type="AlphaFoldDB" id="A0AAP2MSH0"/>
<dbReference type="RefSeq" id="WP_217085007.1">
    <property type="nucleotide sequence ID" value="NZ_JAHPMX010000029.1"/>
</dbReference>
<evidence type="ECO:0000256" key="3">
    <source>
        <dbReference type="ARBA" id="ARBA00022989"/>
    </source>
</evidence>
<feature type="transmembrane region" description="Helical" evidence="5">
    <location>
        <begin position="264"/>
        <end position="284"/>
    </location>
</feature>
<feature type="transmembrane region" description="Helical" evidence="5">
    <location>
        <begin position="356"/>
        <end position="379"/>
    </location>
</feature>
<dbReference type="GO" id="GO:0046943">
    <property type="term" value="F:carboxylic acid transmembrane transporter activity"/>
    <property type="evidence" value="ECO:0007669"/>
    <property type="project" value="TreeGrafter"/>
</dbReference>
<evidence type="ECO:0000259" key="6">
    <source>
        <dbReference type="PROSITE" id="PS50850"/>
    </source>
</evidence>
<comment type="caution">
    <text evidence="7">The sequence shown here is derived from an EMBL/GenBank/DDBJ whole genome shotgun (WGS) entry which is preliminary data.</text>
</comment>